<dbReference type="Pfam" id="PF07992">
    <property type="entry name" value="Pyr_redox_2"/>
    <property type="match status" value="1"/>
</dbReference>
<dbReference type="InterPro" id="IPR036188">
    <property type="entry name" value="FAD/NAD-bd_sf"/>
</dbReference>
<reference evidence="8 9" key="1">
    <citation type="submission" date="2019-03" db="EMBL/GenBank/DDBJ databases">
        <title>Genomic Encyclopedia of Type Strains, Phase IV (KMG-IV): sequencing the most valuable type-strain genomes for metagenomic binning, comparative biology and taxonomic classification.</title>
        <authorList>
            <person name="Goeker M."/>
        </authorList>
    </citation>
    <scope>NUCLEOTIDE SEQUENCE [LARGE SCALE GENOMIC DNA]</scope>
    <source>
        <strain evidence="8 9">DSM 18577</strain>
    </source>
</reference>
<protein>
    <submittedName>
        <fullName evidence="8">NADPH-dependent 2,4-dienoyl-CoA reductase/sulfur reductase-like enzyme</fullName>
    </submittedName>
</protein>
<evidence type="ECO:0000256" key="1">
    <source>
        <dbReference type="ARBA" id="ARBA00001974"/>
    </source>
</evidence>
<dbReference type="InterPro" id="IPR004099">
    <property type="entry name" value="Pyr_nucl-diS_OxRdtase_dimer"/>
</dbReference>
<comment type="caution">
    <text evidence="8">The sequence shown here is derived from an EMBL/GenBank/DDBJ whole genome shotgun (WGS) entry which is preliminary data.</text>
</comment>
<proteinExistence type="inferred from homology"/>
<dbReference type="InterPro" id="IPR036873">
    <property type="entry name" value="Rhodanese-like_dom_sf"/>
</dbReference>
<evidence type="ECO:0000256" key="5">
    <source>
        <dbReference type="ARBA" id="ARBA00023002"/>
    </source>
</evidence>
<evidence type="ECO:0000256" key="6">
    <source>
        <dbReference type="ARBA" id="ARBA00023284"/>
    </source>
</evidence>
<dbReference type="InterPro" id="IPR001763">
    <property type="entry name" value="Rhodanese-like_dom"/>
</dbReference>
<evidence type="ECO:0000259" key="7">
    <source>
        <dbReference type="PROSITE" id="PS50206"/>
    </source>
</evidence>
<keyword evidence="4" id="KW-0274">FAD</keyword>
<comment type="cofactor">
    <cofactor evidence="1">
        <name>FAD</name>
        <dbReference type="ChEBI" id="CHEBI:57692"/>
    </cofactor>
</comment>
<name>A0A4R1KGW2_9GAMM</name>
<dbReference type="OrthoDB" id="9800167at2"/>
<dbReference type="SUPFAM" id="SSF55424">
    <property type="entry name" value="FAD/NAD-linked reductases, dimerisation (C-terminal) domain"/>
    <property type="match status" value="1"/>
</dbReference>
<dbReference type="SMART" id="SM00450">
    <property type="entry name" value="RHOD"/>
    <property type="match status" value="1"/>
</dbReference>
<gene>
    <name evidence="8" type="ORF">EV690_0068</name>
</gene>
<dbReference type="PANTHER" id="PTHR43429:SF1">
    <property type="entry name" value="NAD(P)H SULFUR OXIDOREDUCTASE (COA-DEPENDENT)"/>
    <property type="match status" value="1"/>
</dbReference>
<evidence type="ECO:0000256" key="3">
    <source>
        <dbReference type="ARBA" id="ARBA00022630"/>
    </source>
</evidence>
<keyword evidence="3" id="KW-0285">Flavoprotein</keyword>
<dbReference type="Pfam" id="PF00581">
    <property type="entry name" value="Rhodanese"/>
    <property type="match status" value="1"/>
</dbReference>
<dbReference type="Gene3D" id="3.40.250.10">
    <property type="entry name" value="Rhodanese-like domain"/>
    <property type="match status" value="1"/>
</dbReference>
<dbReference type="PRINTS" id="PR00411">
    <property type="entry name" value="PNDRDTASEI"/>
</dbReference>
<sequence>MKHIVIVGGVAGGASAAARLRRMDEKVSITLLERGPYISFANCGLPYHIGGEIIERDKLLVQTVEQFSKRFNVNVCVGHEVLSIDPEHHLVEVANGDEQYSLTYDKLLLSPGAQAILPNISGIDDPRVLVLRSLPDMDLIIARLRQIRPNVPIGVLGGGFIGLEVAEALRRLNLPVILIEAQSQVMSSLDPEMAVPVHQHLLEHGVELHLNRSLSRIHSLHDGLQLEYNNSQSVKVGMLICAVGVKAESQLAEEAGLELGINGTIKVNEYLQTSHSDIYAVGDAVQTYDWVLNHPVHLPLAGPANRQGRLAADNMLGHKRRFRGVQKTAICRVFDLSVGAVGVNEKTLKETDVDYQKVYIHSNHHAGYFPGASTIHLKLLYLKENGQILGAQATGKEGVDKRIDVLALALQARMNVYDLEELELCYAPPYGSAKDPLNQAGFVAANCLRGDDDMIYSEYVKDFVGQIVDIRDPEELKAGIISDSINIPLDSLRERASELDPTQAVLIYCQVGLRGHVASCMLRQLGFRVVNLAGGYCTYQDWVETLQEES</sequence>
<dbReference type="AlphaFoldDB" id="A0A4R1KGW2"/>
<dbReference type="InterPro" id="IPR016156">
    <property type="entry name" value="FAD/NAD-linked_Rdtase_dimer_sf"/>
</dbReference>
<keyword evidence="5" id="KW-0560">Oxidoreductase</keyword>
<dbReference type="Proteomes" id="UP000295565">
    <property type="component" value="Unassembled WGS sequence"/>
</dbReference>
<organism evidence="8 9">
    <name type="scientific">Celerinatantimonas diazotrophica</name>
    <dbReference type="NCBI Taxonomy" id="412034"/>
    <lineage>
        <taxon>Bacteria</taxon>
        <taxon>Pseudomonadati</taxon>
        <taxon>Pseudomonadota</taxon>
        <taxon>Gammaproteobacteria</taxon>
        <taxon>Celerinatantimonadaceae</taxon>
        <taxon>Celerinatantimonas</taxon>
    </lineage>
</organism>
<comment type="similarity">
    <text evidence="2">Belongs to the class-III pyridine nucleotide-disulfide oxidoreductase family.</text>
</comment>
<keyword evidence="6" id="KW-0676">Redox-active center</keyword>
<dbReference type="Pfam" id="PF02852">
    <property type="entry name" value="Pyr_redox_dim"/>
    <property type="match status" value="1"/>
</dbReference>
<dbReference type="GO" id="GO:0016491">
    <property type="term" value="F:oxidoreductase activity"/>
    <property type="evidence" value="ECO:0007669"/>
    <property type="project" value="UniProtKB-KW"/>
</dbReference>
<dbReference type="SUPFAM" id="SSF52821">
    <property type="entry name" value="Rhodanese/Cell cycle control phosphatase"/>
    <property type="match status" value="1"/>
</dbReference>
<dbReference type="PROSITE" id="PS50206">
    <property type="entry name" value="RHODANESE_3"/>
    <property type="match status" value="1"/>
</dbReference>
<dbReference type="Gene3D" id="3.50.50.60">
    <property type="entry name" value="FAD/NAD(P)-binding domain"/>
    <property type="match status" value="2"/>
</dbReference>
<keyword evidence="9" id="KW-1185">Reference proteome</keyword>
<evidence type="ECO:0000256" key="2">
    <source>
        <dbReference type="ARBA" id="ARBA00009130"/>
    </source>
</evidence>
<evidence type="ECO:0000313" key="8">
    <source>
        <dbReference type="EMBL" id="TCK63954.1"/>
    </source>
</evidence>
<dbReference type="InterPro" id="IPR023753">
    <property type="entry name" value="FAD/NAD-binding_dom"/>
</dbReference>
<feature type="domain" description="Rhodanese" evidence="7">
    <location>
        <begin position="466"/>
        <end position="545"/>
    </location>
</feature>
<evidence type="ECO:0000256" key="4">
    <source>
        <dbReference type="ARBA" id="ARBA00022827"/>
    </source>
</evidence>
<accession>A0A4R1KGW2</accession>
<dbReference type="PRINTS" id="PR00368">
    <property type="entry name" value="FADPNR"/>
</dbReference>
<evidence type="ECO:0000313" key="9">
    <source>
        <dbReference type="Proteomes" id="UP000295565"/>
    </source>
</evidence>
<dbReference type="RefSeq" id="WP_131910954.1">
    <property type="nucleotide sequence ID" value="NZ_OU594967.1"/>
</dbReference>
<dbReference type="PANTHER" id="PTHR43429">
    <property type="entry name" value="PYRIDINE NUCLEOTIDE-DISULFIDE OXIDOREDUCTASE DOMAIN-CONTAINING"/>
    <property type="match status" value="1"/>
</dbReference>
<dbReference type="EMBL" id="SMGD01000001">
    <property type="protein sequence ID" value="TCK63954.1"/>
    <property type="molecule type" value="Genomic_DNA"/>
</dbReference>
<dbReference type="SUPFAM" id="SSF51905">
    <property type="entry name" value="FAD/NAD(P)-binding domain"/>
    <property type="match status" value="2"/>
</dbReference>
<dbReference type="InterPro" id="IPR050260">
    <property type="entry name" value="FAD-bd_OxRdtase"/>
</dbReference>